<comment type="caution">
    <text evidence="2">The sequence shown here is derived from an EMBL/GenBank/DDBJ whole genome shotgun (WGS) entry which is preliminary data.</text>
</comment>
<name>A0AAW3A1M8_9TRYP</name>
<accession>A0AAW3A1M8</accession>
<dbReference type="AlphaFoldDB" id="A0AAW3A1M8"/>
<dbReference type="EMBL" id="JBAMZK010000033">
    <property type="protein sequence ID" value="KAL0498037.1"/>
    <property type="molecule type" value="Genomic_DNA"/>
</dbReference>
<evidence type="ECO:0000313" key="2">
    <source>
        <dbReference type="EMBL" id="KAL0498037.1"/>
    </source>
</evidence>
<sequence length="146" mass="16216">MASNSLPVLVYFLLISIVVAVFFLGFLYYIMSKDDEELDRAETPEAGAEVDPGNRLTHDYGNSRVLYEPHYLQSYESEYQQHHLGSHSHEQPVMAIVREGQPNVGIVVADGLVGSPLTARDSVEYGEAVYMSEPDRNPADIPTTKA</sequence>
<keyword evidence="1" id="KW-0812">Transmembrane</keyword>
<keyword evidence="3" id="KW-1185">Reference proteome</keyword>
<keyword evidence="1" id="KW-1133">Transmembrane helix</keyword>
<proteinExistence type="predicted"/>
<reference evidence="2 3" key="1">
    <citation type="submission" date="2024-02" db="EMBL/GenBank/DDBJ databases">
        <title>FIRST GENOME SEQUENCES OF Leishmania (Viannia) shawi, Leishmania (Viannia) lindenbergi AND Leishmania (Viannia) utingensis.</title>
        <authorList>
            <person name="Resadore F."/>
            <person name="Custodio M.G.F."/>
            <person name="Boite M.C."/>
            <person name="Cupolillo E."/>
            <person name="Ferreira G.E.M."/>
        </authorList>
    </citation>
    <scope>NUCLEOTIDE SEQUENCE [LARGE SCALE GENOMIC DNA]</scope>
    <source>
        <strain evidence="2 3">MHOM/BR/1966/M15733</strain>
    </source>
</reference>
<evidence type="ECO:0000256" key="1">
    <source>
        <dbReference type="SAM" id="Phobius"/>
    </source>
</evidence>
<protein>
    <submittedName>
        <fullName evidence="2">Uncharacterized protein</fullName>
    </submittedName>
</protein>
<organism evidence="2 3">
    <name type="scientific">Leishmania lindenbergi</name>
    <dbReference type="NCBI Taxonomy" id="651832"/>
    <lineage>
        <taxon>Eukaryota</taxon>
        <taxon>Discoba</taxon>
        <taxon>Euglenozoa</taxon>
        <taxon>Kinetoplastea</taxon>
        <taxon>Metakinetoplastina</taxon>
        <taxon>Trypanosomatida</taxon>
        <taxon>Trypanosomatidae</taxon>
        <taxon>Leishmaniinae</taxon>
        <taxon>Leishmania</taxon>
    </lineage>
</organism>
<keyword evidence="1" id="KW-0472">Membrane</keyword>
<feature type="transmembrane region" description="Helical" evidence="1">
    <location>
        <begin position="6"/>
        <end position="30"/>
    </location>
</feature>
<dbReference type="Proteomes" id="UP001500131">
    <property type="component" value="Unassembled WGS sequence"/>
</dbReference>
<evidence type="ECO:0000313" key="3">
    <source>
        <dbReference type="Proteomes" id="UP001500131"/>
    </source>
</evidence>
<gene>
    <name evidence="2" type="ORF">Q4I31_006346</name>
</gene>